<evidence type="ECO:0000256" key="2">
    <source>
        <dbReference type="ARBA" id="ARBA00022692"/>
    </source>
</evidence>
<organism evidence="6 7">
    <name type="scientific">Methylobacterium trifolii</name>
    <dbReference type="NCBI Taxonomy" id="1003092"/>
    <lineage>
        <taxon>Bacteria</taxon>
        <taxon>Pseudomonadati</taxon>
        <taxon>Pseudomonadota</taxon>
        <taxon>Alphaproteobacteria</taxon>
        <taxon>Hyphomicrobiales</taxon>
        <taxon>Methylobacteriaceae</taxon>
        <taxon>Methylobacterium</taxon>
    </lineage>
</organism>
<evidence type="ECO:0000256" key="5">
    <source>
        <dbReference type="SAM" id="Phobius"/>
    </source>
</evidence>
<proteinExistence type="predicted"/>
<dbReference type="RefSeq" id="WP_238181876.1">
    <property type="nucleotide sequence ID" value="NZ_BPRB01000072.1"/>
</dbReference>
<dbReference type="PANTHER" id="PTHR20855:SF3">
    <property type="entry name" value="LD03007P"/>
    <property type="match status" value="1"/>
</dbReference>
<dbReference type="Proteomes" id="UP001055057">
    <property type="component" value="Unassembled WGS sequence"/>
</dbReference>
<feature type="transmembrane region" description="Helical" evidence="5">
    <location>
        <begin position="172"/>
        <end position="192"/>
    </location>
</feature>
<protein>
    <recommendedName>
        <fullName evidence="8">Hemolysin III family protein</fullName>
    </recommendedName>
</protein>
<evidence type="ECO:0000256" key="1">
    <source>
        <dbReference type="ARBA" id="ARBA00004141"/>
    </source>
</evidence>
<evidence type="ECO:0000256" key="3">
    <source>
        <dbReference type="ARBA" id="ARBA00022989"/>
    </source>
</evidence>
<keyword evidence="3 5" id="KW-1133">Transmembrane helix</keyword>
<dbReference type="Pfam" id="PF03006">
    <property type="entry name" value="HlyIII"/>
    <property type="match status" value="1"/>
</dbReference>
<gene>
    <name evidence="6" type="ORF">MPOCJGCO_1377</name>
</gene>
<evidence type="ECO:0008006" key="8">
    <source>
        <dbReference type="Google" id="ProtNLM"/>
    </source>
</evidence>
<evidence type="ECO:0000313" key="7">
    <source>
        <dbReference type="Proteomes" id="UP001055057"/>
    </source>
</evidence>
<reference evidence="6" key="2">
    <citation type="submission" date="2021-08" db="EMBL/GenBank/DDBJ databases">
        <authorList>
            <person name="Tani A."/>
            <person name="Ola A."/>
            <person name="Ogura Y."/>
            <person name="Katsura K."/>
            <person name="Hayashi T."/>
        </authorList>
    </citation>
    <scope>NUCLEOTIDE SEQUENCE</scope>
    <source>
        <strain evidence="6">DSM 23632</strain>
    </source>
</reference>
<evidence type="ECO:0000313" key="6">
    <source>
        <dbReference type="EMBL" id="GJE59289.1"/>
    </source>
</evidence>
<dbReference type="InterPro" id="IPR004254">
    <property type="entry name" value="AdipoR/HlyIII-related"/>
</dbReference>
<feature type="transmembrane region" description="Helical" evidence="5">
    <location>
        <begin position="204"/>
        <end position="226"/>
    </location>
</feature>
<comment type="subcellular location">
    <subcellularLocation>
        <location evidence="1">Membrane</location>
        <topology evidence="1">Multi-pass membrane protein</topology>
    </subcellularLocation>
</comment>
<accession>A0ABQ4TWM1</accession>
<comment type="caution">
    <text evidence="6">The sequence shown here is derived from an EMBL/GenBank/DDBJ whole genome shotgun (WGS) entry which is preliminary data.</text>
</comment>
<dbReference type="PANTHER" id="PTHR20855">
    <property type="entry name" value="ADIPOR/PROGESTIN RECEPTOR-RELATED"/>
    <property type="match status" value="1"/>
</dbReference>
<feature type="transmembrane region" description="Helical" evidence="5">
    <location>
        <begin position="21"/>
        <end position="47"/>
    </location>
</feature>
<dbReference type="EMBL" id="BPRB01000072">
    <property type="protein sequence ID" value="GJE59289.1"/>
    <property type="molecule type" value="Genomic_DNA"/>
</dbReference>
<evidence type="ECO:0000256" key="4">
    <source>
        <dbReference type="ARBA" id="ARBA00023136"/>
    </source>
</evidence>
<name>A0ABQ4TWM1_9HYPH</name>
<feature type="transmembrane region" description="Helical" evidence="5">
    <location>
        <begin position="91"/>
        <end position="111"/>
    </location>
</feature>
<keyword evidence="2 5" id="KW-0812">Transmembrane</keyword>
<keyword evidence="7" id="KW-1185">Reference proteome</keyword>
<keyword evidence="4 5" id="KW-0472">Membrane</keyword>
<feature type="transmembrane region" description="Helical" evidence="5">
    <location>
        <begin position="117"/>
        <end position="138"/>
    </location>
</feature>
<feature type="transmembrane region" description="Helical" evidence="5">
    <location>
        <begin position="59"/>
        <end position="79"/>
    </location>
</feature>
<reference evidence="6" key="1">
    <citation type="journal article" date="2021" name="Front. Microbiol.">
        <title>Comprehensive Comparative Genomics and Phenotyping of Methylobacterium Species.</title>
        <authorList>
            <person name="Alessa O."/>
            <person name="Ogura Y."/>
            <person name="Fujitani Y."/>
            <person name="Takami H."/>
            <person name="Hayashi T."/>
            <person name="Sahin N."/>
            <person name="Tani A."/>
        </authorList>
    </citation>
    <scope>NUCLEOTIDE SEQUENCE</scope>
    <source>
        <strain evidence="6">DSM 23632</strain>
    </source>
</reference>
<sequence>MFVADDGRPLALTWHYTPREIFADGVIHGLGVFLGFVGAIALVATAITAHLGFGERAAIVVYATALVSMLGVSATYNLYPVSPRKWLLRRADHALIYLMIAGTYTPLVALVGNGRTAWALLAFIWIVAGIGIGLKLFLPGRFDRLSIGLYLLLGWSSLFAYESVIAALQPTALWLLAIGGGLYTVGVVFHVWRRLPFQNAIWHAFVLAATACHYGTIWASLSGAAVT</sequence>
<feature type="transmembrane region" description="Helical" evidence="5">
    <location>
        <begin position="145"/>
        <end position="166"/>
    </location>
</feature>